<comment type="caution">
    <text evidence="2">The sequence shown here is derived from an EMBL/GenBank/DDBJ whole genome shotgun (WGS) entry which is preliminary data.</text>
</comment>
<evidence type="ECO:0000313" key="2">
    <source>
        <dbReference type="EMBL" id="MFC7616414.1"/>
    </source>
</evidence>
<feature type="signal peptide" evidence="1">
    <location>
        <begin position="1"/>
        <end position="20"/>
    </location>
</feature>
<proteinExistence type="predicted"/>
<dbReference type="Proteomes" id="UP001596512">
    <property type="component" value="Unassembled WGS sequence"/>
</dbReference>
<reference evidence="3" key="1">
    <citation type="journal article" date="2019" name="Int. J. Syst. Evol. Microbiol.">
        <title>The Global Catalogue of Microorganisms (GCM) 10K type strain sequencing project: providing services to taxonomists for standard genome sequencing and annotation.</title>
        <authorList>
            <consortium name="The Broad Institute Genomics Platform"/>
            <consortium name="The Broad Institute Genome Sequencing Center for Infectious Disease"/>
            <person name="Wu L."/>
            <person name="Ma J."/>
        </authorList>
    </citation>
    <scope>NUCLEOTIDE SEQUENCE [LARGE SCALE GENOMIC DNA]</scope>
    <source>
        <strain evidence="3">JCM 17695</strain>
    </source>
</reference>
<gene>
    <name evidence="2" type="ORF">ACFQV2_26035</name>
</gene>
<organism evidence="2 3">
    <name type="scientific">Actinokineospora soli</name>
    <dbReference type="NCBI Taxonomy" id="1048753"/>
    <lineage>
        <taxon>Bacteria</taxon>
        <taxon>Bacillati</taxon>
        <taxon>Actinomycetota</taxon>
        <taxon>Actinomycetes</taxon>
        <taxon>Pseudonocardiales</taxon>
        <taxon>Pseudonocardiaceae</taxon>
        <taxon>Actinokineospora</taxon>
    </lineage>
</organism>
<evidence type="ECO:0000256" key="1">
    <source>
        <dbReference type="SAM" id="SignalP"/>
    </source>
</evidence>
<feature type="chain" id="PRO_5045497079" description="CHAP domain-containing protein" evidence="1">
    <location>
        <begin position="21"/>
        <end position="266"/>
    </location>
</feature>
<keyword evidence="3" id="KW-1185">Reference proteome</keyword>
<keyword evidence="1" id="KW-0732">Signal</keyword>
<evidence type="ECO:0008006" key="4">
    <source>
        <dbReference type="Google" id="ProtNLM"/>
    </source>
</evidence>
<dbReference type="EMBL" id="JBHTEY010000004">
    <property type="protein sequence ID" value="MFC7616414.1"/>
    <property type="molecule type" value="Genomic_DNA"/>
</dbReference>
<name>A0ABW2TSW1_9PSEU</name>
<sequence>MGAALAAAGVLALTGCGSPAATTAAGEPQAGTPTEIITSGANMAADAPGNQAEAELNSAVVKKFPAKVDINGRKKKGQSATAPGYKHNAYKKGQMVPVKCQSTANGEIWDYTSHGWWVPDKYVKTGTDGFAPGVPRCEGGGGSGSGGKYADDPRAKEAIAFARARIGRTDWNNQCELFVERSVGTSGRFYSAMTHYEWQKSNGRIRTGSVPPAGAVVFFRSTTKWGHVMLSIGGNKAISTGPKVYQDNHFRNRSDYLGWAYMPAGW</sequence>
<protein>
    <recommendedName>
        <fullName evidence="4">CHAP domain-containing protein</fullName>
    </recommendedName>
</protein>
<evidence type="ECO:0000313" key="3">
    <source>
        <dbReference type="Proteomes" id="UP001596512"/>
    </source>
</evidence>
<accession>A0ABW2TSW1</accession>